<evidence type="ECO:0000259" key="4">
    <source>
        <dbReference type="PROSITE" id="PS50011"/>
    </source>
</evidence>
<dbReference type="PROSITE" id="PS50006">
    <property type="entry name" value="FHA_DOMAIN"/>
    <property type="match status" value="1"/>
</dbReference>
<dbReference type="AlphaFoldDB" id="A0A9X0C220"/>
<evidence type="ECO:0000259" key="3">
    <source>
        <dbReference type="PROSITE" id="PS50006"/>
    </source>
</evidence>
<evidence type="ECO:0000313" key="6">
    <source>
        <dbReference type="Proteomes" id="UP001148312"/>
    </source>
</evidence>
<dbReference type="SUPFAM" id="SSF56112">
    <property type="entry name" value="Protein kinase-like (PK-like)"/>
    <property type="match status" value="1"/>
</dbReference>
<dbReference type="InterPro" id="IPR000719">
    <property type="entry name" value="Prot_kinase_dom"/>
</dbReference>
<dbReference type="Gene3D" id="3.30.200.20">
    <property type="entry name" value="Phosphorylase Kinase, domain 1"/>
    <property type="match status" value="1"/>
</dbReference>
<feature type="domain" description="Protein kinase" evidence="4">
    <location>
        <begin position="153"/>
        <end position="286"/>
    </location>
</feature>
<dbReference type="PROSITE" id="PS00107">
    <property type="entry name" value="PROTEIN_KINASE_ATP"/>
    <property type="match status" value="1"/>
</dbReference>
<evidence type="ECO:0000256" key="1">
    <source>
        <dbReference type="ARBA" id="ARBA00005575"/>
    </source>
</evidence>
<dbReference type="EMBL" id="JAPWDQ010000001">
    <property type="protein sequence ID" value="KAJ5495188.1"/>
    <property type="molecule type" value="Genomic_DNA"/>
</dbReference>
<feature type="domain" description="FHA" evidence="3">
    <location>
        <begin position="40"/>
        <end position="101"/>
    </location>
</feature>
<dbReference type="GO" id="GO:0005524">
    <property type="term" value="F:ATP binding"/>
    <property type="evidence" value="ECO:0007669"/>
    <property type="project" value="UniProtKB-UniRule"/>
</dbReference>
<comment type="caution">
    <text evidence="5">The sequence shown here is derived from an EMBL/GenBank/DDBJ whole genome shotgun (WGS) entry which is preliminary data.</text>
</comment>
<dbReference type="InterPro" id="IPR000253">
    <property type="entry name" value="FHA_dom"/>
</dbReference>
<sequence>MASTTDLAQDVGIRVGSLTLQHPDTQQVVTTVEVYSNIEVFVGRDAKRWRSQIHVASPFVSSRHVRIYTVVYDAGDLENVPPLVYAEDLSTNGTYWNSHVMRKGYASSLLCDGDTLEIAGHSQIQFKSAFASKGSQLTPLQQVEMEKFGDQYAVTPRLLGSGAFGKVYMAHDVKTGRQFACKVVDLEAVAAQARANLNEEEQSKFFARKSRLFAKIKRATKKTGKSKSPVMRQVEMQRQEALLLAGLSHVSLPSYYEPMAAWSTVLKDIQPNILRVERVFQSSKTM</sequence>
<evidence type="ECO:0000256" key="2">
    <source>
        <dbReference type="PROSITE-ProRule" id="PRU10141"/>
    </source>
</evidence>
<dbReference type="PROSITE" id="PS50011">
    <property type="entry name" value="PROTEIN_KINASE_DOM"/>
    <property type="match status" value="1"/>
</dbReference>
<evidence type="ECO:0008006" key="7">
    <source>
        <dbReference type="Google" id="ProtNLM"/>
    </source>
</evidence>
<reference evidence="5" key="2">
    <citation type="journal article" date="2023" name="IMA Fungus">
        <title>Comparative genomic study of the Penicillium genus elucidates a diverse pangenome and 15 lateral gene transfer events.</title>
        <authorList>
            <person name="Petersen C."/>
            <person name="Sorensen T."/>
            <person name="Nielsen M.R."/>
            <person name="Sondergaard T.E."/>
            <person name="Sorensen J.L."/>
            <person name="Fitzpatrick D.A."/>
            <person name="Frisvad J.C."/>
            <person name="Nielsen K.L."/>
        </authorList>
    </citation>
    <scope>NUCLEOTIDE SEQUENCE</scope>
    <source>
        <strain evidence="5">IBT 30728</strain>
    </source>
</reference>
<dbReference type="CDD" id="cd22670">
    <property type="entry name" value="FHA_MEK1-like"/>
    <property type="match status" value="1"/>
</dbReference>
<keyword evidence="2" id="KW-0067">ATP-binding</keyword>
<dbReference type="SUPFAM" id="SSF49879">
    <property type="entry name" value="SMAD/FHA domain"/>
    <property type="match status" value="1"/>
</dbReference>
<dbReference type="GO" id="GO:0004672">
    <property type="term" value="F:protein kinase activity"/>
    <property type="evidence" value="ECO:0007669"/>
    <property type="project" value="InterPro"/>
</dbReference>
<dbReference type="RefSeq" id="XP_056794201.1">
    <property type="nucleotide sequence ID" value="XM_056929908.1"/>
</dbReference>
<name>A0A9X0C220_9EURO</name>
<dbReference type="InterPro" id="IPR011009">
    <property type="entry name" value="Kinase-like_dom_sf"/>
</dbReference>
<dbReference type="InterPro" id="IPR008984">
    <property type="entry name" value="SMAD_FHA_dom_sf"/>
</dbReference>
<organism evidence="5 6">
    <name type="scientific">Penicillium diatomitis</name>
    <dbReference type="NCBI Taxonomy" id="2819901"/>
    <lineage>
        <taxon>Eukaryota</taxon>
        <taxon>Fungi</taxon>
        <taxon>Dikarya</taxon>
        <taxon>Ascomycota</taxon>
        <taxon>Pezizomycotina</taxon>
        <taxon>Eurotiomycetes</taxon>
        <taxon>Eurotiomycetidae</taxon>
        <taxon>Eurotiales</taxon>
        <taxon>Aspergillaceae</taxon>
        <taxon>Penicillium</taxon>
    </lineage>
</organism>
<dbReference type="Pfam" id="PF00498">
    <property type="entry name" value="FHA"/>
    <property type="match status" value="1"/>
</dbReference>
<accession>A0A9X0C220</accession>
<keyword evidence="6" id="KW-1185">Reference proteome</keyword>
<keyword evidence="2" id="KW-0547">Nucleotide-binding</keyword>
<comment type="similarity">
    <text evidence="1">Belongs to the protein kinase superfamily. CAMK Ser/Thr protein kinase family. CHEK2 subfamily.</text>
</comment>
<evidence type="ECO:0000313" key="5">
    <source>
        <dbReference type="EMBL" id="KAJ5495188.1"/>
    </source>
</evidence>
<dbReference type="GeneID" id="81620157"/>
<protein>
    <recommendedName>
        <fullName evidence="7">FHA domain-containing protein</fullName>
    </recommendedName>
</protein>
<dbReference type="SMART" id="SM00240">
    <property type="entry name" value="FHA"/>
    <property type="match status" value="1"/>
</dbReference>
<gene>
    <name evidence="5" type="ORF">N7539_000304</name>
</gene>
<dbReference type="Gene3D" id="2.60.200.20">
    <property type="match status" value="1"/>
</dbReference>
<reference evidence="5" key="1">
    <citation type="submission" date="2022-12" db="EMBL/GenBank/DDBJ databases">
        <authorList>
            <person name="Petersen C."/>
        </authorList>
    </citation>
    <scope>NUCLEOTIDE SEQUENCE</scope>
    <source>
        <strain evidence="5">IBT 30728</strain>
    </source>
</reference>
<proteinExistence type="inferred from homology"/>
<feature type="binding site" evidence="2">
    <location>
        <position position="182"/>
    </location>
    <ligand>
        <name>ATP</name>
        <dbReference type="ChEBI" id="CHEBI:30616"/>
    </ligand>
</feature>
<dbReference type="Proteomes" id="UP001148312">
    <property type="component" value="Unassembled WGS sequence"/>
</dbReference>
<dbReference type="InterPro" id="IPR017441">
    <property type="entry name" value="Protein_kinase_ATP_BS"/>
</dbReference>